<dbReference type="Gene3D" id="2.60.120.920">
    <property type="match status" value="1"/>
</dbReference>
<reference evidence="3" key="1">
    <citation type="submission" date="2021-05" db="EMBL/GenBank/DDBJ databases">
        <authorList>
            <person name="Alioto T."/>
            <person name="Alioto T."/>
            <person name="Gomez Garrido J."/>
        </authorList>
    </citation>
    <scope>NUCLEOTIDE SEQUENCE</scope>
</reference>
<evidence type="ECO:0000313" key="3">
    <source>
        <dbReference type="EMBL" id="CAG6672367.1"/>
    </source>
</evidence>
<evidence type="ECO:0000256" key="1">
    <source>
        <dbReference type="ARBA" id="ARBA00022786"/>
    </source>
</evidence>
<dbReference type="InterPro" id="IPR001870">
    <property type="entry name" value="B30.2/SPRY"/>
</dbReference>
<dbReference type="EMBL" id="HBUF01228358">
    <property type="protein sequence ID" value="CAG6672367.1"/>
    <property type="molecule type" value="Transcribed_RNA"/>
</dbReference>
<dbReference type="GO" id="GO:0043161">
    <property type="term" value="P:proteasome-mediated ubiquitin-dependent protein catabolic process"/>
    <property type="evidence" value="ECO:0007669"/>
    <property type="project" value="TreeGrafter"/>
</dbReference>
<accession>A0A8D8SR23</accession>
<dbReference type="InterPro" id="IPR003877">
    <property type="entry name" value="SPRY_dom"/>
</dbReference>
<dbReference type="InterPro" id="IPR035754">
    <property type="entry name" value="SPRY_SPSB3"/>
</dbReference>
<dbReference type="InterPro" id="IPR013320">
    <property type="entry name" value="ConA-like_dom_sf"/>
</dbReference>
<protein>
    <submittedName>
        <fullName evidence="3">SPRY domain-containing SOCS box protein 3</fullName>
    </submittedName>
</protein>
<name>A0A8D8SR23_9HEMI</name>
<dbReference type="CDD" id="cd12876">
    <property type="entry name" value="SPRY_SOCS3"/>
    <property type="match status" value="1"/>
</dbReference>
<dbReference type="SUPFAM" id="SSF49899">
    <property type="entry name" value="Concanavalin A-like lectins/glucanases"/>
    <property type="match status" value="1"/>
</dbReference>
<evidence type="ECO:0000259" key="2">
    <source>
        <dbReference type="PROSITE" id="PS50188"/>
    </source>
</evidence>
<dbReference type="Pfam" id="PF00622">
    <property type="entry name" value="SPRY"/>
    <property type="match status" value="1"/>
</dbReference>
<feature type="domain" description="B30.2/SPRY" evidence="2">
    <location>
        <begin position="1"/>
        <end position="208"/>
    </location>
</feature>
<proteinExistence type="predicted"/>
<keyword evidence="1" id="KW-0833">Ubl conjugation pathway</keyword>
<dbReference type="InterPro" id="IPR043136">
    <property type="entry name" value="B30.2/SPRY_sf"/>
</dbReference>
<dbReference type="EMBL" id="HBUF01354895">
    <property type="protein sequence ID" value="CAG6716690.1"/>
    <property type="molecule type" value="Transcribed_RNA"/>
</dbReference>
<dbReference type="PROSITE" id="PS50188">
    <property type="entry name" value="B302_SPRY"/>
    <property type="match status" value="1"/>
</dbReference>
<dbReference type="GO" id="GO:0019005">
    <property type="term" value="C:SCF ubiquitin ligase complex"/>
    <property type="evidence" value="ECO:0007669"/>
    <property type="project" value="TreeGrafter"/>
</dbReference>
<dbReference type="SMART" id="SM00449">
    <property type="entry name" value="SPRY"/>
    <property type="match status" value="1"/>
</dbReference>
<organism evidence="3">
    <name type="scientific">Cacopsylla melanoneura</name>
    <dbReference type="NCBI Taxonomy" id="428564"/>
    <lineage>
        <taxon>Eukaryota</taxon>
        <taxon>Metazoa</taxon>
        <taxon>Ecdysozoa</taxon>
        <taxon>Arthropoda</taxon>
        <taxon>Hexapoda</taxon>
        <taxon>Insecta</taxon>
        <taxon>Pterygota</taxon>
        <taxon>Neoptera</taxon>
        <taxon>Paraneoptera</taxon>
        <taxon>Hemiptera</taxon>
        <taxon>Sternorrhyncha</taxon>
        <taxon>Psylloidea</taxon>
        <taxon>Psyllidae</taxon>
        <taxon>Psyllinae</taxon>
        <taxon>Cacopsylla</taxon>
    </lineage>
</organism>
<dbReference type="InterPro" id="IPR050672">
    <property type="entry name" value="FBXO45-Fsn/SPSB_families"/>
</dbReference>
<dbReference type="AlphaFoldDB" id="A0A8D8SR23"/>
<dbReference type="PANTHER" id="PTHR12245">
    <property type="entry name" value="SPRY DOMAIN CONTAINING SOCS BOX PROTEIN"/>
    <property type="match status" value="1"/>
</dbReference>
<sequence length="298" mass="34286">MDVNNVLSCMILGFKDGKFCDCYVDACRCGENFKEYEWVWDTHFGNPETIVLSCQNRETLFHPRTSYGTAAIRGTSPFQKGHVYYWEIKMLTFLRGTDIVVGVGTEHATMSSDKYCSLIGSTADSWGYSFQGKCYHNGEERNYGSNFTQGSIVGVKLDMWSGDLEFYLNRKPLGVAFKHLNQYSNLYPMVCSSMANCSVRMIHSTSHPVDLMYHCLSPLRDQYQLTRDQLSGIPALKQFLKTSWWTFSDEEALYPDGNGSRKKQYHWSLPSRPQGVCHRLSNERTVRQDVVRWGDRRL</sequence>
<dbReference type="PANTHER" id="PTHR12245:SF5">
    <property type="entry name" value="SPRY DOMAIN-CONTAINING SOCS BOX PROTEIN 3"/>
    <property type="match status" value="1"/>
</dbReference>